<dbReference type="CDD" id="cd02440">
    <property type="entry name" value="AdoMet_MTases"/>
    <property type="match status" value="1"/>
</dbReference>
<dbReference type="SUPFAM" id="SSF53335">
    <property type="entry name" value="S-adenosyl-L-methionine-dependent methyltransferases"/>
    <property type="match status" value="1"/>
</dbReference>
<dbReference type="GO" id="GO:0032259">
    <property type="term" value="P:methylation"/>
    <property type="evidence" value="ECO:0007669"/>
    <property type="project" value="UniProtKB-KW"/>
</dbReference>
<protein>
    <submittedName>
        <fullName evidence="4">S-adenosyl-L-methionine-dependent methyltransferase</fullName>
    </submittedName>
</protein>
<sequence length="314" mass="35407">MSANLRFGTAQLFRALQCAIGAEDAAQELRWMKDALRKHPSSPMRPRSLDSMLERRVKGEPLQYIIGTQPFGPLELLVRPPVLIPRPETEDWTIRILQQLSPSRDRPVSVLDLCTGTGCIPLLLCRLWPPGSVHATGVDISEDAIRLARDNAELCGVMLHEPGQNDAVPVDIAGDREHNWFRPILADIRDPDFVRKNELQRPFDVITSNPPYISKRDYEKLPSSVKDYEDWRALLGDDPGVDGQGLTFYHDIIGLLSNGELEMLKKDGIVVLEVGEGQAGDVAESLERRAQLRDIKIWKDPWGKERVVIGRYHN</sequence>
<evidence type="ECO:0000256" key="1">
    <source>
        <dbReference type="ARBA" id="ARBA00022603"/>
    </source>
</evidence>
<evidence type="ECO:0000313" key="5">
    <source>
        <dbReference type="Proteomes" id="UP000076871"/>
    </source>
</evidence>
<evidence type="ECO:0000256" key="2">
    <source>
        <dbReference type="ARBA" id="ARBA00022679"/>
    </source>
</evidence>
<dbReference type="GeneID" id="63829359"/>
<dbReference type="PANTHER" id="PTHR18895:SF74">
    <property type="entry name" value="MTRF1L RELEASE FACTOR GLUTAMINE METHYLTRANSFERASE"/>
    <property type="match status" value="1"/>
</dbReference>
<dbReference type="NCBIfam" id="TIGR00536">
    <property type="entry name" value="hemK_fam"/>
    <property type="match status" value="1"/>
</dbReference>
<dbReference type="GO" id="GO:0005739">
    <property type="term" value="C:mitochondrion"/>
    <property type="evidence" value="ECO:0007669"/>
    <property type="project" value="TreeGrafter"/>
</dbReference>
<dbReference type="InterPro" id="IPR050320">
    <property type="entry name" value="N5-glutamine_MTase"/>
</dbReference>
<evidence type="ECO:0000313" key="4">
    <source>
        <dbReference type="EMBL" id="KZT08367.1"/>
    </source>
</evidence>
<dbReference type="InParanoid" id="A0A165F4G8"/>
<dbReference type="Gene3D" id="1.10.8.10">
    <property type="entry name" value="DNA helicase RuvA subunit, C-terminal domain"/>
    <property type="match status" value="1"/>
</dbReference>
<evidence type="ECO:0000256" key="3">
    <source>
        <dbReference type="ARBA" id="ARBA00022691"/>
    </source>
</evidence>
<dbReference type="FunCoup" id="A0A165F4G8">
    <property type="interactions" value="7"/>
</dbReference>
<dbReference type="InterPro" id="IPR004556">
    <property type="entry name" value="HemK-like"/>
</dbReference>
<dbReference type="EMBL" id="KV427615">
    <property type="protein sequence ID" value="KZT08367.1"/>
    <property type="molecule type" value="Genomic_DNA"/>
</dbReference>
<dbReference type="Pfam" id="PF13489">
    <property type="entry name" value="Methyltransf_23"/>
    <property type="match status" value="1"/>
</dbReference>
<dbReference type="OrthoDB" id="269872at2759"/>
<dbReference type="PANTHER" id="PTHR18895">
    <property type="entry name" value="HEMK METHYLTRANSFERASE"/>
    <property type="match status" value="1"/>
</dbReference>
<dbReference type="GO" id="GO:0008276">
    <property type="term" value="F:protein methyltransferase activity"/>
    <property type="evidence" value="ECO:0007669"/>
    <property type="project" value="InterPro"/>
</dbReference>
<organism evidence="4 5">
    <name type="scientific">Laetiporus sulphureus 93-53</name>
    <dbReference type="NCBI Taxonomy" id="1314785"/>
    <lineage>
        <taxon>Eukaryota</taxon>
        <taxon>Fungi</taxon>
        <taxon>Dikarya</taxon>
        <taxon>Basidiomycota</taxon>
        <taxon>Agaricomycotina</taxon>
        <taxon>Agaricomycetes</taxon>
        <taxon>Polyporales</taxon>
        <taxon>Laetiporus</taxon>
    </lineage>
</organism>
<dbReference type="AlphaFoldDB" id="A0A165F4G8"/>
<dbReference type="InterPro" id="IPR029063">
    <property type="entry name" value="SAM-dependent_MTases_sf"/>
</dbReference>
<keyword evidence="1 4" id="KW-0489">Methyltransferase</keyword>
<dbReference type="STRING" id="1314785.A0A165F4G8"/>
<dbReference type="Gene3D" id="3.40.50.150">
    <property type="entry name" value="Vaccinia Virus protein VP39"/>
    <property type="match status" value="1"/>
</dbReference>
<accession>A0A165F4G8</accession>
<keyword evidence="2 4" id="KW-0808">Transferase</keyword>
<proteinExistence type="predicted"/>
<gene>
    <name evidence="4" type="ORF">LAESUDRAFT_757608</name>
</gene>
<reference evidence="4 5" key="1">
    <citation type="journal article" date="2016" name="Mol. Biol. Evol.">
        <title>Comparative Genomics of Early-Diverging Mushroom-Forming Fungi Provides Insights into the Origins of Lignocellulose Decay Capabilities.</title>
        <authorList>
            <person name="Nagy L.G."/>
            <person name="Riley R."/>
            <person name="Tritt A."/>
            <person name="Adam C."/>
            <person name="Daum C."/>
            <person name="Floudas D."/>
            <person name="Sun H."/>
            <person name="Yadav J.S."/>
            <person name="Pangilinan J."/>
            <person name="Larsson K.H."/>
            <person name="Matsuura K."/>
            <person name="Barry K."/>
            <person name="Labutti K."/>
            <person name="Kuo R."/>
            <person name="Ohm R.A."/>
            <person name="Bhattacharya S.S."/>
            <person name="Shirouzu T."/>
            <person name="Yoshinaga Y."/>
            <person name="Martin F.M."/>
            <person name="Grigoriev I.V."/>
            <person name="Hibbett D.S."/>
        </authorList>
    </citation>
    <scope>NUCLEOTIDE SEQUENCE [LARGE SCALE GENOMIC DNA]</scope>
    <source>
        <strain evidence="4 5">93-53</strain>
    </source>
</reference>
<dbReference type="RefSeq" id="XP_040766107.1">
    <property type="nucleotide sequence ID" value="XM_040912331.1"/>
</dbReference>
<keyword evidence="5" id="KW-1185">Reference proteome</keyword>
<keyword evidence="3" id="KW-0949">S-adenosyl-L-methionine</keyword>
<dbReference type="Proteomes" id="UP000076871">
    <property type="component" value="Unassembled WGS sequence"/>
</dbReference>
<name>A0A165F4G8_9APHY</name>